<dbReference type="PANTHER" id="PTHR47926:SF436">
    <property type="entry name" value="PENTATRICOPEPTIDE REPEAT-CONTAINING PROTEIN ELI1, CHLOROPLASTIC-LIKE ISOFORM X2"/>
    <property type="match status" value="1"/>
</dbReference>
<feature type="repeat" description="PPR" evidence="2">
    <location>
        <begin position="73"/>
        <end position="107"/>
    </location>
</feature>
<dbReference type="PROSITE" id="PS51375">
    <property type="entry name" value="PPR"/>
    <property type="match status" value="4"/>
</dbReference>
<dbReference type="FunFam" id="1.25.40.10:FF:000090">
    <property type="entry name" value="Pentatricopeptide repeat-containing protein, chloroplastic"/>
    <property type="match status" value="1"/>
</dbReference>
<dbReference type="Pfam" id="PF20431">
    <property type="entry name" value="E_motif"/>
    <property type="match status" value="1"/>
</dbReference>
<keyword evidence="4" id="KW-1185">Reference proteome</keyword>
<dbReference type="InterPro" id="IPR011990">
    <property type="entry name" value="TPR-like_helical_dom_sf"/>
</dbReference>
<dbReference type="AlphaFoldDB" id="A0AAD8LH93"/>
<evidence type="ECO:0000256" key="1">
    <source>
        <dbReference type="ARBA" id="ARBA00022737"/>
    </source>
</evidence>
<dbReference type="GO" id="GO:0003723">
    <property type="term" value="F:RNA binding"/>
    <property type="evidence" value="ECO:0007669"/>
    <property type="project" value="InterPro"/>
</dbReference>
<organism evidence="3 4">
    <name type="scientific">Tagetes erecta</name>
    <name type="common">African marigold</name>
    <dbReference type="NCBI Taxonomy" id="13708"/>
    <lineage>
        <taxon>Eukaryota</taxon>
        <taxon>Viridiplantae</taxon>
        <taxon>Streptophyta</taxon>
        <taxon>Embryophyta</taxon>
        <taxon>Tracheophyta</taxon>
        <taxon>Spermatophyta</taxon>
        <taxon>Magnoliopsida</taxon>
        <taxon>eudicotyledons</taxon>
        <taxon>Gunneridae</taxon>
        <taxon>Pentapetalae</taxon>
        <taxon>asterids</taxon>
        <taxon>campanulids</taxon>
        <taxon>Asterales</taxon>
        <taxon>Asteraceae</taxon>
        <taxon>Asteroideae</taxon>
        <taxon>Heliantheae alliance</taxon>
        <taxon>Tageteae</taxon>
        <taxon>Tagetes</taxon>
    </lineage>
</organism>
<dbReference type="Proteomes" id="UP001229421">
    <property type="component" value="Unassembled WGS sequence"/>
</dbReference>
<name>A0AAD8LH93_TARER</name>
<dbReference type="InterPro" id="IPR002885">
    <property type="entry name" value="PPR_rpt"/>
</dbReference>
<feature type="repeat" description="PPR" evidence="2">
    <location>
        <begin position="208"/>
        <end position="242"/>
    </location>
</feature>
<reference evidence="3" key="1">
    <citation type="journal article" date="2023" name="bioRxiv">
        <title>Improved chromosome-level genome assembly for marigold (Tagetes erecta).</title>
        <authorList>
            <person name="Jiang F."/>
            <person name="Yuan L."/>
            <person name="Wang S."/>
            <person name="Wang H."/>
            <person name="Xu D."/>
            <person name="Wang A."/>
            <person name="Fan W."/>
        </authorList>
    </citation>
    <scope>NUCLEOTIDE SEQUENCE</scope>
    <source>
        <strain evidence="3">WSJ</strain>
        <tissue evidence="3">Leaf</tissue>
    </source>
</reference>
<proteinExistence type="predicted"/>
<dbReference type="Pfam" id="PF13041">
    <property type="entry name" value="PPR_2"/>
    <property type="match status" value="1"/>
</dbReference>
<dbReference type="InterPro" id="IPR046848">
    <property type="entry name" value="E_motif"/>
</dbReference>
<evidence type="ECO:0000313" key="3">
    <source>
        <dbReference type="EMBL" id="KAK1437500.1"/>
    </source>
</evidence>
<protein>
    <submittedName>
        <fullName evidence="3">Uncharacterized protein</fullName>
    </submittedName>
</protein>
<dbReference type="FunFam" id="1.25.40.10:FF:000348">
    <property type="entry name" value="Pentatricopeptide repeat-containing protein chloroplastic"/>
    <property type="match status" value="1"/>
</dbReference>
<feature type="repeat" description="PPR" evidence="2">
    <location>
        <begin position="309"/>
        <end position="343"/>
    </location>
</feature>
<accession>A0AAD8LH93</accession>
<evidence type="ECO:0000256" key="2">
    <source>
        <dbReference type="PROSITE-ProRule" id="PRU00708"/>
    </source>
</evidence>
<dbReference type="EMBL" id="JAUHHV010000001">
    <property type="protein sequence ID" value="KAK1437500.1"/>
    <property type="molecule type" value="Genomic_DNA"/>
</dbReference>
<dbReference type="Gene3D" id="1.25.40.10">
    <property type="entry name" value="Tetratricopeptide repeat domain"/>
    <property type="match status" value="3"/>
</dbReference>
<comment type="caution">
    <text evidence="3">The sequence shown here is derived from an EMBL/GenBank/DDBJ whole genome shotgun (WGS) entry which is preliminary data.</text>
</comment>
<evidence type="ECO:0000313" key="4">
    <source>
        <dbReference type="Proteomes" id="UP001229421"/>
    </source>
</evidence>
<dbReference type="Pfam" id="PF01535">
    <property type="entry name" value="PPR"/>
    <property type="match status" value="7"/>
</dbReference>
<feature type="repeat" description="PPR" evidence="2">
    <location>
        <begin position="177"/>
        <end position="207"/>
    </location>
</feature>
<dbReference type="GO" id="GO:0009451">
    <property type="term" value="P:RNA modification"/>
    <property type="evidence" value="ECO:0007669"/>
    <property type="project" value="InterPro"/>
</dbReference>
<dbReference type="PANTHER" id="PTHR47926">
    <property type="entry name" value="PENTATRICOPEPTIDE REPEAT-CONTAINING PROTEIN"/>
    <property type="match status" value="1"/>
</dbReference>
<sequence length="529" mass="58860">MIINTIETNSNTIIKQKCKTLNQLKQIHAHLIKHHLPENPITIGPFLSVAATSKNPSFFSYAISIFNNLQFRNTFMYNTMIRGYLQNNNQISAISCYTQMLRLGFVANNYTFPPLVKSCCCVSVSNWELVGCSIHGHVLKLGFGGDGFVGSALIEFYCTKMEMESARKVFDEMSVKDIVLWTSLLDGYGKIGDVKNARVLFDEMPLRTVVSWSAIMAAYSRASEFEEVILLFMSMQELGLEPNDSILVTVVTACGHLGALGQGMWVHLYAKRRNLDSNSILATALVDMYSKCGYPDLALSVFDTISVKDTGAWNAIISGLAMNGEARKSIELLNRMGSFKIQPSEATFVAILAACTHTKLVKEGVELFEQMERFYGVKPQFEHYACVVDLFARSGLLEEAMEFVEKKMGGFSEGDANVWGALLGACRTYGNVEIGNKVWGKLVDMKVVDYGVYVNCYNMFKEAGWKKEAEEVRNMISGCGMKKTPGCSAIEVDGVVIEFVSGKFGEPWSMEICKMLDSLFNVARIIELK</sequence>
<dbReference type="NCBIfam" id="TIGR00756">
    <property type="entry name" value="PPR"/>
    <property type="match status" value="4"/>
</dbReference>
<gene>
    <name evidence="3" type="ORF">QVD17_03291</name>
</gene>
<dbReference type="InterPro" id="IPR046960">
    <property type="entry name" value="PPR_At4g14850-like_plant"/>
</dbReference>
<keyword evidence="1" id="KW-0677">Repeat</keyword>